<dbReference type="VEuPathDB" id="TriTrypDB:TRSC58_00229"/>
<name>A0A061JD09_TRYRA</name>
<organism evidence="2 3">
    <name type="scientific">Trypanosoma rangeli SC58</name>
    <dbReference type="NCBI Taxonomy" id="429131"/>
    <lineage>
        <taxon>Eukaryota</taxon>
        <taxon>Discoba</taxon>
        <taxon>Euglenozoa</taxon>
        <taxon>Kinetoplastea</taxon>
        <taxon>Metakinetoplastina</taxon>
        <taxon>Trypanosomatida</taxon>
        <taxon>Trypanosomatidae</taxon>
        <taxon>Trypanosoma</taxon>
        <taxon>Herpetosoma</taxon>
    </lineage>
</organism>
<protein>
    <submittedName>
        <fullName evidence="2">Uncharacterized protein</fullName>
    </submittedName>
</protein>
<dbReference type="OrthoDB" id="264095at2759"/>
<gene>
    <name evidence="2" type="ORF">TRSC58_00229</name>
</gene>
<feature type="coiled-coil region" evidence="1">
    <location>
        <begin position="102"/>
        <end position="140"/>
    </location>
</feature>
<keyword evidence="3" id="KW-1185">Reference proteome</keyword>
<evidence type="ECO:0000313" key="2">
    <source>
        <dbReference type="EMBL" id="ESL12011.1"/>
    </source>
</evidence>
<proteinExistence type="predicted"/>
<reference evidence="2 3" key="1">
    <citation type="submission" date="2013-07" db="EMBL/GenBank/DDBJ databases">
        <authorList>
            <person name="Stoco P.H."/>
            <person name="Wagner G."/>
            <person name="Gerber A."/>
            <person name="Zaha A."/>
            <person name="Thompson C."/>
            <person name="Bartholomeu D.C."/>
            <person name="Luckemeyer D.D."/>
            <person name="Bahia D."/>
            <person name="Loreto E."/>
            <person name="Prestes E.B."/>
            <person name="Lima F.M."/>
            <person name="Rodrigues-Luiz G."/>
            <person name="Vallejo G.A."/>
            <person name="Filho J.F."/>
            <person name="Monteiro K.M."/>
            <person name="Tyler K.M."/>
            <person name="de Almeida L.G."/>
            <person name="Ortiz M.F."/>
            <person name="Siervo M.A."/>
            <person name="de Moraes M.H."/>
            <person name="Cunha O.L."/>
            <person name="Mendonca-Neto R."/>
            <person name="Silva R."/>
            <person name="Teixeira S.M."/>
            <person name="Murta S.M."/>
            <person name="Sincero T.C."/>
            <person name="Mendes T.A."/>
            <person name="Urmenyi T.P."/>
            <person name="Silva V.G."/>
            <person name="da Rocha W.D."/>
            <person name="Andersson B."/>
            <person name="Romanha A.J."/>
            <person name="Steindel M."/>
            <person name="de Vasconcelos A.T."/>
            <person name="Grisard E.C."/>
        </authorList>
    </citation>
    <scope>NUCLEOTIDE SEQUENCE [LARGE SCALE GENOMIC DNA]</scope>
    <source>
        <strain evidence="2 3">SC58</strain>
    </source>
</reference>
<dbReference type="EMBL" id="AUPL01000229">
    <property type="protein sequence ID" value="ESL12011.1"/>
    <property type="molecule type" value="Genomic_DNA"/>
</dbReference>
<sequence>MPRKGKKKNAPLQLVAPEPTGDELEADMLWDRVKEVKDKPAFMDGSLLDATRACFEGEKGWNSTGEAARTAFLGRPRHLVAPRAQHQFLEAEVALKQQMEGVKNVQEEARDFELLKGNEREEARQSREKATKAALNLMTELSDARLTLLEDMEELAADFFAEQCATLQTLTDLAVKDNEVEAAFLEQVTMQQRCREAEQLYFTEHGEHIALMAEMQYETRQQKEEMLRSIVCRLEMGVSEMTKLSVKEMGDKIHQREEMSLLIVDLLKAQWEAAVLEKKTTTIAEQRTALLRTIALELQKQQLCIKRQKQLREELSSLTATVRENNVRLLTTTSNAVPGVSYAVAPPAMPTSPNTMTGLTKLGEGKGLALLAVEAQRKLEVSVTELASCKKELWALQHQHLVQLSGQHQPVGLDTASTIVIRDFFLDADTKAAVRSVVMEALLQVSQILGVSDYTASFCEDVGRLLFVTDLRDLRAIQDYVARRINALFSCTCPTSPTLQFLHEAAHVKSEM</sequence>
<dbReference type="Proteomes" id="UP000031737">
    <property type="component" value="Unassembled WGS sequence"/>
</dbReference>
<keyword evidence="1" id="KW-0175">Coiled coil</keyword>
<comment type="caution">
    <text evidence="2">The sequence shown here is derived from an EMBL/GenBank/DDBJ whole genome shotgun (WGS) entry which is preliminary data.</text>
</comment>
<evidence type="ECO:0000256" key="1">
    <source>
        <dbReference type="SAM" id="Coils"/>
    </source>
</evidence>
<dbReference type="AlphaFoldDB" id="A0A061JD09"/>
<evidence type="ECO:0000313" key="3">
    <source>
        <dbReference type="Proteomes" id="UP000031737"/>
    </source>
</evidence>
<accession>A0A061JD09</accession>